<dbReference type="GO" id="GO:0030170">
    <property type="term" value="F:pyridoxal phosphate binding"/>
    <property type="evidence" value="ECO:0007669"/>
    <property type="project" value="TreeGrafter"/>
</dbReference>
<organism evidence="5 6">
    <name type="scientific">Mogibacterium kristiansenii</name>
    <dbReference type="NCBI Taxonomy" id="2606708"/>
    <lineage>
        <taxon>Bacteria</taxon>
        <taxon>Bacillati</taxon>
        <taxon>Bacillota</taxon>
        <taxon>Clostridia</taxon>
        <taxon>Peptostreptococcales</taxon>
        <taxon>Anaerovoracaceae</taxon>
        <taxon>Mogibacterium</taxon>
    </lineage>
</organism>
<gene>
    <name evidence="5" type="ORF">FYJ65_02545</name>
</gene>
<feature type="domain" description="Alanine racemase N-terminal" evidence="4">
    <location>
        <begin position="18"/>
        <end position="236"/>
    </location>
</feature>
<dbReference type="AlphaFoldDB" id="A0A6N7X3K6"/>
<dbReference type="GO" id="GO:0005829">
    <property type="term" value="C:cytosol"/>
    <property type="evidence" value="ECO:0007669"/>
    <property type="project" value="TreeGrafter"/>
</dbReference>
<reference evidence="5 6" key="1">
    <citation type="submission" date="2019-08" db="EMBL/GenBank/DDBJ databases">
        <title>In-depth cultivation of the pig gut microbiome towards novel bacterial diversity and tailored functional studies.</title>
        <authorList>
            <person name="Wylensek D."/>
            <person name="Hitch T.C.A."/>
            <person name="Clavel T."/>
        </authorList>
    </citation>
    <scope>NUCLEOTIDE SEQUENCE [LARGE SCALE GENOMIC DNA]</scope>
    <source>
        <strain evidence="5 6">WCA-MUC-591-APC-4B</strain>
    </source>
</reference>
<dbReference type="InterPro" id="IPR001608">
    <property type="entry name" value="Ala_racemase_N"/>
</dbReference>
<evidence type="ECO:0000256" key="3">
    <source>
        <dbReference type="ARBA" id="ARBA00023235"/>
    </source>
</evidence>
<dbReference type="InterPro" id="IPR029066">
    <property type="entry name" value="PLP-binding_barrel"/>
</dbReference>
<dbReference type="PANTHER" id="PTHR30511">
    <property type="entry name" value="ALANINE RACEMASE"/>
    <property type="match status" value="1"/>
</dbReference>
<evidence type="ECO:0000256" key="1">
    <source>
        <dbReference type="ARBA" id="ARBA00001933"/>
    </source>
</evidence>
<evidence type="ECO:0000313" key="5">
    <source>
        <dbReference type="EMBL" id="MST70227.1"/>
    </source>
</evidence>
<sequence>MGIGGTGMTEKRYPAIVIDHESLRHNVKTICDWCEDTGIFVAGVIKGANGILSVAEDYVAGGAKMIASSRMEQLKRCREGNIGVPLLMIRVPMLSELDELVQVADCSLNSELVTLRALDKAAEAHGVVHNVVLMADLGDLREGYFNYDELVETAETVERELPHLHLAGIGTNLGCYGSVMATEDKMQELADLAIRVEKSIGRELEIVSGGATSSLMGVFGGYMPEKINMLRIGAAALAGSLEDMRVCYGYSEMDALRDDAFTLEAQVVEVKKKASHPIGQLGVDAFGKKQTYVDRGERTRALVAVGRADYGEISDLVPTIEGMEVIGASGDHTILDIEDVKEPIEIGDIITFKLKYSAILRITGSENVRRYERSN</sequence>
<keyword evidence="6" id="KW-1185">Reference proteome</keyword>
<dbReference type="SUPFAM" id="SSF51419">
    <property type="entry name" value="PLP-binding barrel"/>
    <property type="match status" value="1"/>
</dbReference>
<dbReference type="Gene3D" id="3.20.20.10">
    <property type="entry name" value="Alanine racemase"/>
    <property type="match status" value="1"/>
</dbReference>
<name>A0A6N7X3K6_9FIRM</name>
<dbReference type="Proteomes" id="UP000469424">
    <property type="component" value="Unassembled WGS sequence"/>
</dbReference>
<protein>
    <submittedName>
        <fullName evidence="5">Alanine/ornithine racemase family PLP-dependent enzyme</fullName>
    </submittedName>
</protein>
<dbReference type="InterPro" id="IPR000821">
    <property type="entry name" value="Ala_racemase"/>
</dbReference>
<evidence type="ECO:0000313" key="6">
    <source>
        <dbReference type="Proteomes" id="UP000469424"/>
    </source>
</evidence>
<dbReference type="GO" id="GO:0008784">
    <property type="term" value="F:alanine racemase activity"/>
    <property type="evidence" value="ECO:0007669"/>
    <property type="project" value="TreeGrafter"/>
</dbReference>
<accession>A0A6N7X3K6</accession>
<comment type="caution">
    <text evidence="5">The sequence shown here is derived from an EMBL/GenBank/DDBJ whole genome shotgun (WGS) entry which is preliminary data.</text>
</comment>
<dbReference type="PANTHER" id="PTHR30511:SF3">
    <property type="entry name" value="LYSINE RACEMASE"/>
    <property type="match status" value="1"/>
</dbReference>
<dbReference type="Pfam" id="PF01168">
    <property type="entry name" value="Ala_racemase_N"/>
    <property type="match status" value="1"/>
</dbReference>
<comment type="cofactor">
    <cofactor evidence="1">
        <name>pyridoxal 5'-phosphate</name>
        <dbReference type="ChEBI" id="CHEBI:597326"/>
    </cofactor>
</comment>
<keyword evidence="2" id="KW-0663">Pyridoxal phosphate</keyword>
<evidence type="ECO:0000256" key="2">
    <source>
        <dbReference type="ARBA" id="ARBA00022898"/>
    </source>
</evidence>
<keyword evidence="3" id="KW-0413">Isomerase</keyword>
<dbReference type="EMBL" id="VUNA01000003">
    <property type="protein sequence ID" value="MST70227.1"/>
    <property type="molecule type" value="Genomic_DNA"/>
</dbReference>
<proteinExistence type="predicted"/>
<evidence type="ECO:0000259" key="4">
    <source>
        <dbReference type="Pfam" id="PF01168"/>
    </source>
</evidence>